<dbReference type="InterPro" id="IPR006917">
    <property type="entry name" value="SOUL_heme-bd"/>
</dbReference>
<evidence type="ECO:0000313" key="2">
    <source>
        <dbReference type="EMBL" id="KAL0333481.1"/>
    </source>
</evidence>
<protein>
    <submittedName>
        <fullName evidence="2">Heme-binding-like protein, chloroplastic</fullName>
    </submittedName>
</protein>
<gene>
    <name evidence="2" type="ORF">Sangu_1504300</name>
</gene>
<organism evidence="2">
    <name type="scientific">Sesamum angustifolium</name>
    <dbReference type="NCBI Taxonomy" id="2727405"/>
    <lineage>
        <taxon>Eukaryota</taxon>
        <taxon>Viridiplantae</taxon>
        <taxon>Streptophyta</taxon>
        <taxon>Embryophyta</taxon>
        <taxon>Tracheophyta</taxon>
        <taxon>Spermatophyta</taxon>
        <taxon>Magnoliopsida</taxon>
        <taxon>eudicotyledons</taxon>
        <taxon>Gunneridae</taxon>
        <taxon>Pentapetalae</taxon>
        <taxon>asterids</taxon>
        <taxon>lamiids</taxon>
        <taxon>Lamiales</taxon>
        <taxon>Pedaliaceae</taxon>
        <taxon>Sesamum</taxon>
    </lineage>
</organism>
<reference evidence="2" key="1">
    <citation type="submission" date="2020-06" db="EMBL/GenBank/DDBJ databases">
        <authorList>
            <person name="Li T."/>
            <person name="Hu X."/>
            <person name="Zhang T."/>
            <person name="Song X."/>
            <person name="Zhang H."/>
            <person name="Dai N."/>
            <person name="Sheng W."/>
            <person name="Hou X."/>
            <person name="Wei L."/>
        </authorList>
    </citation>
    <scope>NUCLEOTIDE SEQUENCE</scope>
    <source>
        <strain evidence="2">G01</strain>
        <tissue evidence="2">Leaf</tissue>
    </source>
</reference>
<comment type="caution">
    <text evidence="2">The sequence shown here is derived from an EMBL/GenBank/DDBJ whole genome shotgun (WGS) entry which is preliminary data.</text>
</comment>
<accession>A0AAW2MQV4</accession>
<sequence length="93" mass="10639">MICLMESSYLSCPNGWMSFLGFVTDEEVERRESSLRDLLNNNPEFHVKEGASVEVAQYNPPFALLSRCDQRHCSLEVERKRNMAIFSSLPIAP</sequence>
<reference evidence="2" key="2">
    <citation type="journal article" date="2024" name="Plant">
        <title>Genomic evolution and insights into agronomic trait innovations of Sesamum species.</title>
        <authorList>
            <person name="Miao H."/>
            <person name="Wang L."/>
            <person name="Qu L."/>
            <person name="Liu H."/>
            <person name="Sun Y."/>
            <person name="Le M."/>
            <person name="Wang Q."/>
            <person name="Wei S."/>
            <person name="Zheng Y."/>
            <person name="Lin W."/>
            <person name="Duan Y."/>
            <person name="Cao H."/>
            <person name="Xiong S."/>
            <person name="Wang X."/>
            <person name="Wei L."/>
            <person name="Li C."/>
            <person name="Ma Q."/>
            <person name="Ju M."/>
            <person name="Zhao R."/>
            <person name="Li G."/>
            <person name="Mu C."/>
            <person name="Tian Q."/>
            <person name="Mei H."/>
            <person name="Zhang T."/>
            <person name="Gao T."/>
            <person name="Zhang H."/>
        </authorList>
    </citation>
    <scope>NUCLEOTIDE SEQUENCE</scope>
    <source>
        <strain evidence="2">G01</strain>
    </source>
</reference>
<evidence type="ECO:0000256" key="1">
    <source>
        <dbReference type="ARBA" id="ARBA00009817"/>
    </source>
</evidence>
<dbReference type="Pfam" id="PF04832">
    <property type="entry name" value="SOUL"/>
    <property type="match status" value="1"/>
</dbReference>
<dbReference type="EMBL" id="JACGWK010000009">
    <property type="protein sequence ID" value="KAL0333481.1"/>
    <property type="molecule type" value="Genomic_DNA"/>
</dbReference>
<dbReference type="SUPFAM" id="SSF55136">
    <property type="entry name" value="Probable bacterial effector-binding domain"/>
    <property type="match status" value="1"/>
</dbReference>
<dbReference type="AlphaFoldDB" id="A0AAW2MQV4"/>
<name>A0AAW2MQV4_9LAMI</name>
<comment type="similarity">
    <text evidence="1">Belongs to the HEBP family.</text>
</comment>
<dbReference type="InterPro" id="IPR011256">
    <property type="entry name" value="Reg_factor_effector_dom_sf"/>
</dbReference>
<proteinExistence type="inferred from homology"/>
<dbReference type="Gene3D" id="3.20.80.10">
    <property type="entry name" value="Regulatory factor, effector binding domain"/>
    <property type="match status" value="1"/>
</dbReference>